<evidence type="ECO:0000313" key="2">
    <source>
        <dbReference type="Proteomes" id="UP000003465"/>
    </source>
</evidence>
<proteinExistence type="predicted"/>
<name>A0A656GMI2_PSEA0</name>
<comment type="caution">
    <text evidence="1">The sequence shown here is derived from an EMBL/GenBank/DDBJ whole genome shotgun (WGS) entry which is preliminary data.</text>
</comment>
<dbReference type="AlphaFoldDB" id="A0A656GMI2"/>
<accession>A0A656GMI2</accession>
<dbReference type="EMBL" id="AEAG01002859">
    <property type="protein sequence ID" value="EGH26794.1"/>
    <property type="molecule type" value="Genomic_DNA"/>
</dbReference>
<dbReference type="Proteomes" id="UP000003465">
    <property type="component" value="Unassembled WGS sequence"/>
</dbReference>
<feature type="non-terminal residue" evidence="1">
    <location>
        <position position="38"/>
    </location>
</feature>
<protein>
    <submittedName>
        <fullName evidence="1">Uncharacterized protein</fullName>
    </submittedName>
</protein>
<evidence type="ECO:0000313" key="1">
    <source>
        <dbReference type="EMBL" id="EGH26794.1"/>
    </source>
</evidence>
<organism evidence="1 2">
    <name type="scientific">Pseudomonas amygdali pv. mori str. 301020</name>
    <dbReference type="NCBI Taxonomy" id="629261"/>
    <lineage>
        <taxon>Bacteria</taxon>
        <taxon>Pseudomonadati</taxon>
        <taxon>Pseudomonadota</taxon>
        <taxon>Gammaproteobacteria</taxon>
        <taxon>Pseudomonadales</taxon>
        <taxon>Pseudomonadaceae</taxon>
        <taxon>Pseudomonas</taxon>
        <taxon>Pseudomonas amygdali</taxon>
    </lineage>
</organism>
<feature type="non-terminal residue" evidence="1">
    <location>
        <position position="1"/>
    </location>
</feature>
<gene>
    <name evidence="1" type="ORF">PSYMO_37117</name>
</gene>
<reference evidence="1 2" key="1">
    <citation type="journal article" date="2011" name="PLoS Pathog.">
        <title>Dynamic evolution of pathogenicity revealed by sequencing and comparative genomics of 19 Pseudomonas syringae isolates.</title>
        <authorList>
            <person name="Baltrus D.A."/>
            <person name="Nishimura M.T."/>
            <person name="Romanchuk A."/>
            <person name="Chang J.H."/>
            <person name="Mukhtar M.S."/>
            <person name="Cherkis K."/>
            <person name="Roach J."/>
            <person name="Grant S.R."/>
            <person name="Jones C.D."/>
            <person name="Dangl J.L."/>
        </authorList>
    </citation>
    <scope>NUCLEOTIDE SEQUENCE [LARGE SCALE GENOMIC DNA]</scope>
    <source>
        <strain evidence="1 2">301020</strain>
    </source>
</reference>
<sequence length="38" mass="4178">ASQTGITGERMNTLDCPTPKVWQVIEESGAELVILARY</sequence>